<name>A0A6V7WNS1_MELEN</name>
<keyword evidence="1" id="KW-0479">Metal-binding</keyword>
<keyword evidence="2 4" id="KW-0863">Zinc-finger</keyword>
<sequence length="368" mass="43334">MVYYKFGRCTVCQFRLRPDNVYTLKNCNHTFHHECVARWISEGFQNCPRCRDPATLDDIKQLFVEEADSSDDSGDELTQSYVILRQKIQIQPIMQKNQINVIINDLKTHKVNVPNLEKTNHLCDQMSSDLKIKFNDISCKYNFVEIKNKWSHIANHWKCFDNLCINTFEPTGKCINGNGYVNLINDENIKYIYYKRAFHRRNEIGSVYAENAFKKLQNCSNYFYYFEVKCIFEGNLNKDEKTIYIGLRNSISDKRIFYYAMPPTIYNENNKNHEAFKLPNLSWNNSDIFGCGLVYPSTNKLAEEFPYVFFTQNGKQIGKGILLKDNFDSYKLFVQLKCCSVETNFGSNLELKPFKYDILKHSILKEFY</sequence>
<reference evidence="6 7" key="1">
    <citation type="submission" date="2020-08" db="EMBL/GenBank/DDBJ databases">
        <authorList>
            <person name="Koutsovoulos G."/>
            <person name="Danchin GJ E."/>
        </authorList>
    </citation>
    <scope>NUCLEOTIDE SEQUENCE [LARGE SCALE GENOMIC DNA]</scope>
</reference>
<dbReference type="SUPFAM" id="SSF57850">
    <property type="entry name" value="RING/U-box"/>
    <property type="match status" value="1"/>
</dbReference>
<comment type="caution">
    <text evidence="6">The sequence shown here is derived from an EMBL/GenBank/DDBJ whole genome shotgun (WGS) entry which is preliminary data.</text>
</comment>
<dbReference type="AlphaFoldDB" id="A0A6V7WNS1"/>
<evidence type="ECO:0000313" key="6">
    <source>
        <dbReference type="EMBL" id="CAD2188669.1"/>
    </source>
</evidence>
<evidence type="ECO:0000259" key="5">
    <source>
        <dbReference type="PROSITE" id="PS50089"/>
    </source>
</evidence>
<keyword evidence="3" id="KW-0862">Zinc</keyword>
<dbReference type="PANTHER" id="PTHR45969">
    <property type="entry name" value="RING ZINC FINGER PROTEIN-RELATED"/>
    <property type="match status" value="1"/>
</dbReference>
<dbReference type="GO" id="GO:0016567">
    <property type="term" value="P:protein ubiquitination"/>
    <property type="evidence" value="ECO:0007669"/>
    <property type="project" value="TreeGrafter"/>
</dbReference>
<organism evidence="6 7">
    <name type="scientific">Meloidogyne enterolobii</name>
    <name type="common">Root-knot nematode worm</name>
    <name type="synonym">Meloidogyne mayaguensis</name>
    <dbReference type="NCBI Taxonomy" id="390850"/>
    <lineage>
        <taxon>Eukaryota</taxon>
        <taxon>Metazoa</taxon>
        <taxon>Ecdysozoa</taxon>
        <taxon>Nematoda</taxon>
        <taxon>Chromadorea</taxon>
        <taxon>Rhabditida</taxon>
        <taxon>Tylenchina</taxon>
        <taxon>Tylenchomorpha</taxon>
        <taxon>Tylenchoidea</taxon>
        <taxon>Meloidogynidae</taxon>
        <taxon>Meloidogyninae</taxon>
        <taxon>Meloidogyne</taxon>
    </lineage>
</organism>
<dbReference type="Pfam" id="PF13639">
    <property type="entry name" value="zf-RING_2"/>
    <property type="match status" value="1"/>
</dbReference>
<evidence type="ECO:0000313" key="7">
    <source>
        <dbReference type="Proteomes" id="UP000580250"/>
    </source>
</evidence>
<dbReference type="GO" id="GO:0008270">
    <property type="term" value="F:zinc ion binding"/>
    <property type="evidence" value="ECO:0007669"/>
    <property type="project" value="UniProtKB-KW"/>
</dbReference>
<dbReference type="PANTHER" id="PTHR45969:SF69">
    <property type="entry name" value="FINGER DOMAIN PROTEIN, PUTATIVE (AFU_ORTHOLOGUE AFUA_3G12190)-RELATED"/>
    <property type="match status" value="1"/>
</dbReference>
<evidence type="ECO:0000256" key="4">
    <source>
        <dbReference type="PROSITE-ProRule" id="PRU00175"/>
    </source>
</evidence>
<evidence type="ECO:0000256" key="1">
    <source>
        <dbReference type="ARBA" id="ARBA00022723"/>
    </source>
</evidence>
<evidence type="ECO:0000256" key="3">
    <source>
        <dbReference type="ARBA" id="ARBA00022833"/>
    </source>
</evidence>
<dbReference type="InterPro" id="IPR043136">
    <property type="entry name" value="B30.2/SPRY_sf"/>
</dbReference>
<feature type="domain" description="RING-type" evidence="5">
    <location>
        <begin position="9"/>
        <end position="51"/>
    </location>
</feature>
<dbReference type="Proteomes" id="UP000580250">
    <property type="component" value="Unassembled WGS sequence"/>
</dbReference>
<dbReference type="SMART" id="SM00184">
    <property type="entry name" value="RING"/>
    <property type="match status" value="1"/>
</dbReference>
<dbReference type="Gene3D" id="3.30.40.10">
    <property type="entry name" value="Zinc/RING finger domain, C3HC4 (zinc finger)"/>
    <property type="match status" value="1"/>
</dbReference>
<accession>A0A6V7WNS1</accession>
<dbReference type="Gene3D" id="2.60.120.920">
    <property type="match status" value="1"/>
</dbReference>
<dbReference type="InterPro" id="IPR013083">
    <property type="entry name" value="Znf_RING/FYVE/PHD"/>
</dbReference>
<dbReference type="OrthoDB" id="5855253at2759"/>
<dbReference type="EMBL" id="CAJEWN010000707">
    <property type="protein sequence ID" value="CAD2188669.1"/>
    <property type="molecule type" value="Genomic_DNA"/>
</dbReference>
<protein>
    <recommendedName>
        <fullName evidence="5">RING-type domain-containing protein</fullName>
    </recommendedName>
</protein>
<gene>
    <name evidence="6" type="ORF">MENT_LOCUS41335</name>
</gene>
<evidence type="ECO:0000256" key="2">
    <source>
        <dbReference type="ARBA" id="ARBA00022771"/>
    </source>
</evidence>
<dbReference type="InterPro" id="IPR001841">
    <property type="entry name" value="Znf_RING"/>
</dbReference>
<dbReference type="CDD" id="cd16448">
    <property type="entry name" value="RING-H2"/>
    <property type="match status" value="1"/>
</dbReference>
<dbReference type="PROSITE" id="PS50089">
    <property type="entry name" value="ZF_RING_2"/>
    <property type="match status" value="1"/>
</dbReference>
<dbReference type="GO" id="GO:0061630">
    <property type="term" value="F:ubiquitin protein ligase activity"/>
    <property type="evidence" value="ECO:0007669"/>
    <property type="project" value="TreeGrafter"/>
</dbReference>
<proteinExistence type="predicted"/>